<dbReference type="SUPFAM" id="SSF51735">
    <property type="entry name" value="NAD(P)-binding Rossmann-fold domains"/>
    <property type="match status" value="1"/>
</dbReference>
<organism evidence="3 4">
    <name type="scientific">Monilinia laxa</name>
    <name type="common">Brown rot fungus</name>
    <name type="synonym">Sclerotinia laxa</name>
    <dbReference type="NCBI Taxonomy" id="61186"/>
    <lineage>
        <taxon>Eukaryota</taxon>
        <taxon>Fungi</taxon>
        <taxon>Dikarya</taxon>
        <taxon>Ascomycota</taxon>
        <taxon>Pezizomycotina</taxon>
        <taxon>Leotiomycetes</taxon>
        <taxon>Helotiales</taxon>
        <taxon>Sclerotiniaceae</taxon>
        <taxon>Monilinia</taxon>
    </lineage>
</organism>
<dbReference type="GO" id="GO:0031511">
    <property type="term" value="C:Mis6-Sim4 complex"/>
    <property type="evidence" value="ECO:0007669"/>
    <property type="project" value="InterPro"/>
</dbReference>
<keyword evidence="1" id="KW-0521">NADP</keyword>
<accession>A0A5N6JQC8</accession>
<dbReference type="Gene3D" id="3.10.180.10">
    <property type="entry name" value="2,3-Dihydroxybiphenyl 1,2-Dioxygenase, domain 1"/>
    <property type="match status" value="1"/>
</dbReference>
<dbReference type="InterPro" id="IPR002347">
    <property type="entry name" value="SDR_fam"/>
</dbReference>
<dbReference type="AlphaFoldDB" id="A0A5N6JQC8"/>
<dbReference type="PRINTS" id="PR00081">
    <property type="entry name" value="GDHRDH"/>
</dbReference>
<protein>
    <submittedName>
        <fullName evidence="3">Uncharacterized protein</fullName>
    </submittedName>
</protein>
<dbReference type="SUPFAM" id="SSF54593">
    <property type="entry name" value="Glyoxalase/Bleomycin resistance protein/Dihydroxybiphenyl dioxygenase"/>
    <property type="match status" value="1"/>
</dbReference>
<dbReference type="InterPro" id="IPR036291">
    <property type="entry name" value="NAD(P)-bd_dom_sf"/>
</dbReference>
<dbReference type="PANTHER" id="PTHR42040:SF1">
    <property type="entry name" value="INNER KINETOCHORE SUBUNIT FTA4"/>
    <property type="match status" value="1"/>
</dbReference>
<reference evidence="3 4" key="1">
    <citation type="submission" date="2019-06" db="EMBL/GenBank/DDBJ databases">
        <title>Genome Sequence of the Brown Rot Fungal Pathogen Monilinia laxa.</title>
        <authorList>
            <person name="De Miccolis Angelini R.M."/>
            <person name="Landi L."/>
            <person name="Abate D."/>
            <person name="Pollastro S."/>
            <person name="Romanazzi G."/>
            <person name="Faretra F."/>
        </authorList>
    </citation>
    <scope>NUCLEOTIDE SEQUENCE [LARGE SCALE GENOMIC DNA]</scope>
    <source>
        <strain evidence="3 4">Mlax316</strain>
    </source>
</reference>
<evidence type="ECO:0000256" key="1">
    <source>
        <dbReference type="ARBA" id="ARBA00022857"/>
    </source>
</evidence>
<dbReference type="Proteomes" id="UP000326757">
    <property type="component" value="Unassembled WGS sequence"/>
</dbReference>
<name>A0A5N6JQC8_MONLA</name>
<feature type="coiled-coil region" evidence="2">
    <location>
        <begin position="127"/>
        <end position="161"/>
    </location>
</feature>
<dbReference type="Pfam" id="PF13093">
    <property type="entry name" value="FTA4"/>
    <property type="match status" value="1"/>
</dbReference>
<comment type="caution">
    <text evidence="3">The sequence shown here is derived from an EMBL/GenBank/DDBJ whole genome shotgun (WGS) entry which is preliminary data.</text>
</comment>
<evidence type="ECO:0000313" key="3">
    <source>
        <dbReference type="EMBL" id="KAB8290834.1"/>
    </source>
</evidence>
<sequence>MSSNEPTVIDLKSSFLRAQIFALSQPLQPSQDWQASIPEEENTLRQRAIDEALFKLNTILKQHNKVSYPPQAQRHVAEQIDQLYWDAGERDVNLNGEEWSEKGADYRLSSNIEKLPEEWSEEAEVRAPKQAAKYRELQNKLLELNEKRRAAKERLEQYKSVKKLLEPFDQADKNIQENIITKNGEIEKELERMRMLMLRVERGIVGLEGKDKDDHMDIDFEEDDKEKLSSSSVPATASRVSSELYKMSICQISIPCIDKEASEELYATMLKPLNYEISVKTRDAIFFTGRFQFHPELSLRREQPGGLTGAIRITFCASSKARVDKFYILGLTKSNTIQRGITGDYPNAYTASITGPDGNIIEAIYIKSWWSKFIKFPVPITGQVFVGAFYLEALFTVIVNKDKMPFPYKIVLVIGATSGIGLALTEKMLSEGVTKIIALGRRQDKLNDLLKKHGESKVSTIQVLEAHPTLDCAFLNSGIQRSLDFTKPESIDLDLISTEFTTNYLSYVHLTKALLPHLRKRAQGGDNAGLIFTTSGLALVPITRCRNYCASKAAMHQLISVMREQLRGEGGGEDVEEEAAWGKREKSKGVKVIEIYPPAVQTELHDEKHQPDIKNGRSFGMPLEEFTDEAWKGLERGDEDIPIGTTWTGFGYEGVEMSRKKLFGEMMEKTKGQ</sequence>
<dbReference type="PROSITE" id="PS00061">
    <property type="entry name" value="ADH_SHORT"/>
    <property type="match status" value="1"/>
</dbReference>
<keyword evidence="4" id="KW-1185">Reference proteome</keyword>
<dbReference type="OrthoDB" id="37659at2759"/>
<evidence type="ECO:0000313" key="4">
    <source>
        <dbReference type="Proteomes" id="UP000326757"/>
    </source>
</evidence>
<dbReference type="Gene3D" id="3.40.50.720">
    <property type="entry name" value="NAD(P)-binding Rossmann-like Domain"/>
    <property type="match status" value="1"/>
</dbReference>
<dbReference type="InterPro" id="IPR020904">
    <property type="entry name" value="Sc_DH/Rdtase_CS"/>
</dbReference>
<dbReference type="EMBL" id="VIGI01000016">
    <property type="protein sequence ID" value="KAB8290834.1"/>
    <property type="molecule type" value="Genomic_DNA"/>
</dbReference>
<dbReference type="InterPro" id="IPR029068">
    <property type="entry name" value="Glyas_Bleomycin-R_OHBP_Dase"/>
</dbReference>
<dbReference type="PANTHER" id="PTHR42040">
    <property type="entry name" value="INNER KINETOCHORE SUBUNIT FTA4"/>
    <property type="match status" value="1"/>
</dbReference>
<dbReference type="InterPro" id="IPR025207">
    <property type="entry name" value="Sim4_Fta4"/>
</dbReference>
<dbReference type="Pfam" id="PF00106">
    <property type="entry name" value="adh_short"/>
    <property type="match status" value="1"/>
</dbReference>
<proteinExistence type="predicted"/>
<evidence type="ECO:0000256" key="2">
    <source>
        <dbReference type="SAM" id="Coils"/>
    </source>
</evidence>
<keyword evidence="2" id="KW-0175">Coiled coil</keyword>
<gene>
    <name evidence="3" type="ORF">EYC80_008471</name>
</gene>